<sequence>MRKFLLAQLILCLLAIPVLAQDRAITGKVTSSEDGSVLPGVTVLIKGTN</sequence>
<evidence type="ECO:0000313" key="2">
    <source>
        <dbReference type="EMBL" id="MFD2933593.1"/>
    </source>
</evidence>
<dbReference type="RefSeq" id="WP_381498082.1">
    <property type="nucleotide sequence ID" value="NZ_JBHUOM010000002.1"/>
</dbReference>
<dbReference type="Proteomes" id="UP001597512">
    <property type="component" value="Unassembled WGS sequence"/>
</dbReference>
<reference evidence="3" key="1">
    <citation type="journal article" date="2019" name="Int. J. Syst. Evol. Microbiol.">
        <title>The Global Catalogue of Microorganisms (GCM) 10K type strain sequencing project: providing services to taxonomists for standard genome sequencing and annotation.</title>
        <authorList>
            <consortium name="The Broad Institute Genomics Platform"/>
            <consortium name="The Broad Institute Genome Sequencing Center for Infectious Disease"/>
            <person name="Wu L."/>
            <person name="Ma J."/>
        </authorList>
    </citation>
    <scope>NUCLEOTIDE SEQUENCE [LARGE SCALE GENOMIC DNA]</scope>
    <source>
        <strain evidence="3">KCTC 52490</strain>
    </source>
</reference>
<gene>
    <name evidence="2" type="ORF">ACFS25_07345</name>
</gene>
<dbReference type="EMBL" id="JBHUOM010000002">
    <property type="protein sequence ID" value="MFD2933593.1"/>
    <property type="molecule type" value="Genomic_DNA"/>
</dbReference>
<feature type="chain" id="PRO_5045694656" description="Carboxypeptidase-like regulatory domain-containing protein" evidence="1">
    <location>
        <begin position="21"/>
        <end position="49"/>
    </location>
</feature>
<proteinExistence type="predicted"/>
<comment type="caution">
    <text evidence="2">The sequence shown here is derived from an EMBL/GenBank/DDBJ whole genome shotgun (WGS) entry which is preliminary data.</text>
</comment>
<keyword evidence="1" id="KW-0732">Signal</keyword>
<keyword evidence="3" id="KW-1185">Reference proteome</keyword>
<organism evidence="2 3">
    <name type="scientific">Spirosoma flavum</name>
    <dbReference type="NCBI Taxonomy" id="2048557"/>
    <lineage>
        <taxon>Bacteria</taxon>
        <taxon>Pseudomonadati</taxon>
        <taxon>Bacteroidota</taxon>
        <taxon>Cytophagia</taxon>
        <taxon>Cytophagales</taxon>
        <taxon>Cytophagaceae</taxon>
        <taxon>Spirosoma</taxon>
    </lineage>
</organism>
<name>A0ABW6AHJ9_9BACT</name>
<feature type="signal peptide" evidence="1">
    <location>
        <begin position="1"/>
        <end position="20"/>
    </location>
</feature>
<evidence type="ECO:0008006" key="4">
    <source>
        <dbReference type="Google" id="ProtNLM"/>
    </source>
</evidence>
<protein>
    <recommendedName>
        <fullName evidence="4">Carboxypeptidase-like regulatory domain-containing protein</fullName>
    </recommendedName>
</protein>
<evidence type="ECO:0000313" key="3">
    <source>
        <dbReference type="Proteomes" id="UP001597512"/>
    </source>
</evidence>
<accession>A0ABW6AHJ9</accession>
<evidence type="ECO:0000256" key="1">
    <source>
        <dbReference type="SAM" id="SignalP"/>
    </source>
</evidence>